<comment type="caution">
    <text evidence="2">The sequence shown here is derived from an EMBL/GenBank/DDBJ whole genome shotgun (WGS) entry which is preliminary data.</text>
</comment>
<keyword evidence="1" id="KW-1133">Transmembrane helix</keyword>
<dbReference type="RefSeq" id="WP_304416798.1">
    <property type="nucleotide sequence ID" value="NZ_JANAIE010000003.1"/>
</dbReference>
<evidence type="ECO:0000313" key="2">
    <source>
        <dbReference type="EMBL" id="MDG4945343.1"/>
    </source>
</evidence>
<proteinExistence type="predicted"/>
<evidence type="ECO:0000313" key="3">
    <source>
        <dbReference type="Proteomes" id="UP001152599"/>
    </source>
</evidence>
<organism evidence="2 3">
    <name type="scientific">Profundicola chukchiensis</name>
    <dbReference type="NCBI Taxonomy" id="2961959"/>
    <lineage>
        <taxon>Bacteria</taxon>
        <taxon>Pseudomonadati</taxon>
        <taxon>Bacteroidota</taxon>
        <taxon>Flavobacteriia</taxon>
        <taxon>Flavobacteriales</taxon>
        <taxon>Weeksellaceae</taxon>
        <taxon>Profundicola</taxon>
    </lineage>
</organism>
<evidence type="ECO:0000256" key="1">
    <source>
        <dbReference type="SAM" id="Phobius"/>
    </source>
</evidence>
<name>A0A9X4RTS3_9FLAO</name>
<keyword evidence="1" id="KW-0812">Transmembrane</keyword>
<gene>
    <name evidence="2" type="ORF">NMK71_02865</name>
</gene>
<dbReference type="EMBL" id="JANCMU010000001">
    <property type="protein sequence ID" value="MDG4945343.1"/>
    <property type="molecule type" value="Genomic_DNA"/>
</dbReference>
<feature type="transmembrane region" description="Helical" evidence="1">
    <location>
        <begin position="26"/>
        <end position="44"/>
    </location>
</feature>
<protein>
    <submittedName>
        <fullName evidence="2">DUF2892 domain-containing protein</fullName>
    </submittedName>
</protein>
<accession>A0A9X4RTS3</accession>
<reference evidence="2" key="1">
    <citation type="submission" date="2022-07" db="EMBL/GenBank/DDBJ databases">
        <title>Description and genome-wide analysis of Profundicola chukchiensis gen. nov., sp. nov., marine bacteria isolated from bottom sediments of the Chukchi Sea.</title>
        <authorList>
            <person name="Romanenko L."/>
            <person name="Otstavnykh N."/>
            <person name="Kurilenko V."/>
            <person name="Eremeev V."/>
            <person name="Velansky P."/>
            <person name="Mikhailov V."/>
            <person name="Isaeva M."/>
        </authorList>
    </citation>
    <scope>NUCLEOTIDE SEQUENCE</scope>
    <source>
        <strain evidence="2">KMM 9713</strain>
    </source>
</reference>
<keyword evidence="1" id="KW-0472">Membrane</keyword>
<keyword evidence="3" id="KW-1185">Reference proteome</keyword>
<dbReference type="SUPFAM" id="SSF81901">
    <property type="entry name" value="HCP-like"/>
    <property type="match status" value="1"/>
</dbReference>
<dbReference type="Proteomes" id="UP001152599">
    <property type="component" value="Unassembled WGS sequence"/>
</dbReference>
<dbReference type="AlphaFoldDB" id="A0A9X4RTS3"/>
<sequence length="188" mass="22195">MNKYLKLVLAFLLVAGSIYMFSTREIAWGIILLLLTIFPILLYFRNEFILLSFWKMRSGDLEGAKKWLSYIKNPESQLIKKQFGYYHYMMGLTEGQNNINLSEKYMRKALDYGLSFAHDRAMAKMNLAAGAMSRGRKQEAQKWLSEAKSEDKQNMLTEQIKMFEEQLKRMNVGRNMQNPNMRRRGKFF</sequence>